<dbReference type="OrthoDB" id="2123952at2759"/>
<name>A0A2T3YSE2_TRIA4</name>
<dbReference type="Proteomes" id="UP000240493">
    <property type="component" value="Unassembled WGS sequence"/>
</dbReference>
<dbReference type="Pfam" id="PF00172">
    <property type="entry name" value="Zn_clus"/>
    <property type="match status" value="1"/>
</dbReference>
<dbReference type="CDD" id="cd12148">
    <property type="entry name" value="fungal_TF_MHR"/>
    <property type="match status" value="1"/>
</dbReference>
<accession>A0A2T3YSE2</accession>
<protein>
    <recommendedName>
        <fullName evidence="3">Zn(2)-C6 fungal-type domain-containing protein</fullName>
    </recommendedName>
</protein>
<evidence type="ECO:0000313" key="5">
    <source>
        <dbReference type="Proteomes" id="UP000240493"/>
    </source>
</evidence>
<dbReference type="PROSITE" id="PS00463">
    <property type="entry name" value="ZN2_CY6_FUNGAL_1"/>
    <property type="match status" value="1"/>
</dbReference>
<evidence type="ECO:0000256" key="2">
    <source>
        <dbReference type="ARBA" id="ARBA00023242"/>
    </source>
</evidence>
<proteinExistence type="predicted"/>
<dbReference type="SMART" id="SM00906">
    <property type="entry name" value="Fungal_trans"/>
    <property type="match status" value="1"/>
</dbReference>
<dbReference type="InterPro" id="IPR050987">
    <property type="entry name" value="AtrR-like"/>
</dbReference>
<dbReference type="InterPro" id="IPR001138">
    <property type="entry name" value="Zn2Cys6_DnaBD"/>
</dbReference>
<dbReference type="InterPro" id="IPR036864">
    <property type="entry name" value="Zn2-C6_fun-type_DNA-bd_sf"/>
</dbReference>
<dbReference type="AlphaFoldDB" id="A0A2T3YSE2"/>
<dbReference type="GO" id="GO:0008270">
    <property type="term" value="F:zinc ion binding"/>
    <property type="evidence" value="ECO:0007669"/>
    <property type="project" value="InterPro"/>
</dbReference>
<dbReference type="PANTHER" id="PTHR46910">
    <property type="entry name" value="TRANSCRIPTION FACTOR PDR1"/>
    <property type="match status" value="1"/>
</dbReference>
<keyword evidence="5" id="KW-1185">Reference proteome</keyword>
<dbReference type="PROSITE" id="PS50048">
    <property type="entry name" value="ZN2_CY6_FUNGAL_2"/>
    <property type="match status" value="1"/>
</dbReference>
<dbReference type="GO" id="GO:0003677">
    <property type="term" value="F:DNA binding"/>
    <property type="evidence" value="ECO:0007669"/>
    <property type="project" value="InterPro"/>
</dbReference>
<dbReference type="Pfam" id="PF04082">
    <property type="entry name" value="Fungal_trans"/>
    <property type="match status" value="1"/>
</dbReference>
<organism evidence="4 5">
    <name type="scientific">Trichoderma asperellum (strain ATCC 204424 / CBS 433.97 / NBRC 101777)</name>
    <dbReference type="NCBI Taxonomy" id="1042311"/>
    <lineage>
        <taxon>Eukaryota</taxon>
        <taxon>Fungi</taxon>
        <taxon>Dikarya</taxon>
        <taxon>Ascomycota</taxon>
        <taxon>Pezizomycotina</taxon>
        <taxon>Sordariomycetes</taxon>
        <taxon>Hypocreomycetidae</taxon>
        <taxon>Hypocreales</taxon>
        <taxon>Hypocreaceae</taxon>
        <taxon>Trichoderma</taxon>
    </lineage>
</organism>
<dbReference type="Gene3D" id="4.10.240.10">
    <property type="entry name" value="Zn(2)-C6 fungal-type DNA-binding domain"/>
    <property type="match status" value="1"/>
</dbReference>
<dbReference type="InterPro" id="IPR007219">
    <property type="entry name" value="XnlR_reg_dom"/>
</dbReference>
<evidence type="ECO:0000256" key="1">
    <source>
        <dbReference type="ARBA" id="ARBA00022723"/>
    </source>
</evidence>
<dbReference type="CDD" id="cd00067">
    <property type="entry name" value="GAL4"/>
    <property type="match status" value="1"/>
</dbReference>
<dbReference type="PANTHER" id="PTHR46910:SF25">
    <property type="entry name" value="ABC-TRANSPORTER-REGULATING TRANSCRIPTION FACTOR"/>
    <property type="match status" value="1"/>
</dbReference>
<sequence length="616" mass="68373">MESETGFRAQPNFREEERPVVVGACDMCRKKKIRCQPTTQGCRPCTKYGTKCHFTPIAMTRKPRRPAGFKYIAQLEKRLSGVEALLGDRSLGKPTVPDISSHKERTAPAALLNTVALIKSPNRIGPWMPESGPQTPSTEQTSNPGFNLGAAFRVHDHNEPGLSTLGGYITDCMWPHLAPELRPVPLPARQRLPTRAVALELIEEAFSNYNRFLPLFHEEDFLKEFQLKYSTSNPGDAGWWACLNVVLSIAHRLRAIRTLDPTQEHLLAYGYVQNALSVVSELNVSDRSLSAVQALAGMACILQDTPNPEPAAMLVAAALRLAQAMNLHRECSSPGLTESQAEKRRRVFWKVYILDKDISLRTGRPFGQDDDDMDVRLPSNASLEPGNLDLFNCRIGLAIVQGQVYKQLYSVRAGRQTATQRAIAAQELSSLLSYWKSKSSAQLELPEDSTVLPGLQLTGEMIHKVVLQLTYMHCLAMIDRHLPSTAQSSSNQELSRSEPFSPTGSLCVAESRKAIRLVEAIPQGDCACVWMLLHAFFAAASSMLHNLTQNPMSPNAVSDLDLVEPFLRLLETLARDPSILSQSEELVRMRRTCNSLNLEAKEAVQLFSLRSPAFFT</sequence>
<keyword evidence="1" id="KW-0479">Metal-binding</keyword>
<keyword evidence="2" id="KW-0539">Nucleus</keyword>
<dbReference type="GO" id="GO:0006351">
    <property type="term" value="P:DNA-templated transcription"/>
    <property type="evidence" value="ECO:0007669"/>
    <property type="project" value="InterPro"/>
</dbReference>
<dbReference type="SUPFAM" id="SSF57701">
    <property type="entry name" value="Zn2/Cys6 DNA-binding domain"/>
    <property type="match status" value="1"/>
</dbReference>
<gene>
    <name evidence="4" type="ORF">M441DRAFT_74236</name>
</gene>
<reference evidence="4 5" key="1">
    <citation type="submission" date="2016-07" db="EMBL/GenBank/DDBJ databases">
        <title>Multiple horizontal gene transfer events from other fungi enriched the ability of initially mycotrophic Trichoderma (Ascomycota) to feed on dead plant biomass.</title>
        <authorList>
            <consortium name="DOE Joint Genome Institute"/>
            <person name="Aerts A."/>
            <person name="Atanasova L."/>
            <person name="Chenthamara K."/>
            <person name="Zhang J."/>
            <person name="Grujic M."/>
            <person name="Henrissat B."/>
            <person name="Kuo A."/>
            <person name="Salamov A."/>
            <person name="Lipzen A."/>
            <person name="Labutti K."/>
            <person name="Barry K."/>
            <person name="Miao Y."/>
            <person name="Rahimi M.J."/>
            <person name="Shen Q."/>
            <person name="Grigoriev I.V."/>
            <person name="Kubicek C.P."/>
            <person name="Druzhinina I.S."/>
        </authorList>
    </citation>
    <scope>NUCLEOTIDE SEQUENCE [LARGE SCALE GENOMIC DNA]</scope>
    <source>
        <strain evidence="4 5">CBS 433.97</strain>
    </source>
</reference>
<feature type="domain" description="Zn(2)-C6 fungal-type" evidence="3">
    <location>
        <begin position="24"/>
        <end position="54"/>
    </location>
</feature>
<evidence type="ECO:0000313" key="4">
    <source>
        <dbReference type="EMBL" id="PTB35485.1"/>
    </source>
</evidence>
<evidence type="ECO:0000259" key="3">
    <source>
        <dbReference type="PROSITE" id="PS50048"/>
    </source>
</evidence>
<dbReference type="GO" id="GO:0000981">
    <property type="term" value="F:DNA-binding transcription factor activity, RNA polymerase II-specific"/>
    <property type="evidence" value="ECO:0007669"/>
    <property type="project" value="InterPro"/>
</dbReference>
<dbReference type="EMBL" id="KZ679275">
    <property type="protein sequence ID" value="PTB35485.1"/>
    <property type="molecule type" value="Genomic_DNA"/>
</dbReference>
<dbReference type="SMART" id="SM00066">
    <property type="entry name" value="GAL4"/>
    <property type="match status" value="1"/>
</dbReference>